<protein>
    <submittedName>
        <fullName evidence="1">Uncharacterized protein</fullName>
    </submittedName>
</protein>
<dbReference type="EMBL" id="JACEIK010001046">
    <property type="protein sequence ID" value="MCD7465411.1"/>
    <property type="molecule type" value="Genomic_DNA"/>
</dbReference>
<organism evidence="1 2">
    <name type="scientific">Datura stramonium</name>
    <name type="common">Jimsonweed</name>
    <name type="synonym">Common thornapple</name>
    <dbReference type="NCBI Taxonomy" id="4076"/>
    <lineage>
        <taxon>Eukaryota</taxon>
        <taxon>Viridiplantae</taxon>
        <taxon>Streptophyta</taxon>
        <taxon>Embryophyta</taxon>
        <taxon>Tracheophyta</taxon>
        <taxon>Spermatophyta</taxon>
        <taxon>Magnoliopsida</taxon>
        <taxon>eudicotyledons</taxon>
        <taxon>Gunneridae</taxon>
        <taxon>Pentapetalae</taxon>
        <taxon>asterids</taxon>
        <taxon>lamiids</taxon>
        <taxon>Solanales</taxon>
        <taxon>Solanaceae</taxon>
        <taxon>Solanoideae</taxon>
        <taxon>Datureae</taxon>
        <taxon>Datura</taxon>
    </lineage>
</organism>
<name>A0ABS8T2X8_DATST</name>
<feature type="non-terminal residue" evidence="1">
    <location>
        <position position="1"/>
    </location>
</feature>
<keyword evidence="2" id="KW-1185">Reference proteome</keyword>
<evidence type="ECO:0000313" key="1">
    <source>
        <dbReference type="EMBL" id="MCD7465411.1"/>
    </source>
</evidence>
<comment type="caution">
    <text evidence="1">The sequence shown here is derived from an EMBL/GenBank/DDBJ whole genome shotgun (WGS) entry which is preliminary data.</text>
</comment>
<accession>A0ABS8T2X8</accession>
<dbReference type="Proteomes" id="UP000823775">
    <property type="component" value="Unassembled WGS sequence"/>
</dbReference>
<reference evidence="1 2" key="1">
    <citation type="journal article" date="2021" name="BMC Genomics">
        <title>Datura genome reveals duplications of psychoactive alkaloid biosynthetic genes and high mutation rate following tissue culture.</title>
        <authorList>
            <person name="Rajewski A."/>
            <person name="Carter-House D."/>
            <person name="Stajich J."/>
            <person name="Litt A."/>
        </authorList>
    </citation>
    <scope>NUCLEOTIDE SEQUENCE [LARGE SCALE GENOMIC DNA]</scope>
    <source>
        <strain evidence="1">AR-01</strain>
    </source>
</reference>
<sequence length="57" mass="6671">EELVENSSPLELLFHQVLSQGQIVHSVDRPTWSKLTFYLELLIHQFLIDIDEPTTSY</sequence>
<evidence type="ECO:0000313" key="2">
    <source>
        <dbReference type="Proteomes" id="UP000823775"/>
    </source>
</evidence>
<gene>
    <name evidence="1" type="ORF">HAX54_001247</name>
</gene>
<proteinExistence type="predicted"/>